<keyword evidence="1" id="KW-0175">Coiled coil</keyword>
<name>A0A150JT91_HEYCO</name>
<dbReference type="EMBL" id="LQYI01000168">
    <property type="protein sequence ID" value="KYC60489.1"/>
    <property type="molecule type" value="Genomic_DNA"/>
</dbReference>
<dbReference type="Pfam" id="PF14182">
    <property type="entry name" value="YgaB"/>
    <property type="match status" value="1"/>
</dbReference>
<dbReference type="AlphaFoldDB" id="A0A150JT91"/>
<organism evidence="2 3">
    <name type="scientific">Heyndrickxia coagulans</name>
    <name type="common">Weizmannia coagulans</name>
    <dbReference type="NCBI Taxonomy" id="1398"/>
    <lineage>
        <taxon>Bacteria</taxon>
        <taxon>Bacillati</taxon>
        <taxon>Bacillota</taxon>
        <taxon>Bacilli</taxon>
        <taxon>Bacillales</taxon>
        <taxon>Bacillaceae</taxon>
        <taxon>Heyndrickxia</taxon>
    </lineage>
</organism>
<comment type="caution">
    <text evidence="2">The sequence shown here is derived from an EMBL/GenBank/DDBJ whole genome shotgun (WGS) entry which is preliminary data.</text>
</comment>
<proteinExistence type="predicted"/>
<evidence type="ECO:0000313" key="2">
    <source>
        <dbReference type="EMBL" id="KYC60489.1"/>
    </source>
</evidence>
<dbReference type="RefSeq" id="WP_081105670.1">
    <property type="nucleotide sequence ID" value="NZ_JAABON010000051.1"/>
</dbReference>
<dbReference type="InterPro" id="IPR025572">
    <property type="entry name" value="YgaB"/>
</dbReference>
<feature type="coiled-coil region" evidence="1">
    <location>
        <begin position="22"/>
        <end position="65"/>
    </location>
</feature>
<evidence type="ECO:0008006" key="4">
    <source>
        <dbReference type="Google" id="ProtNLM"/>
    </source>
</evidence>
<sequence>MMEEFNRLVAQQMDTMDRLLFLQSEMERCNKVKSELLKLQEETMAEDILDKIGRMNKELQEIEKVFESQTVELIRVYRSSKICT</sequence>
<accession>A0A150JT91</accession>
<dbReference type="Proteomes" id="UP000075304">
    <property type="component" value="Unassembled WGS sequence"/>
</dbReference>
<dbReference type="PATRIC" id="fig|1398.25.peg.1565"/>
<gene>
    <name evidence="2" type="ORF">B4099_2243</name>
</gene>
<protein>
    <recommendedName>
        <fullName evidence="4">YgaB-like protein</fullName>
    </recommendedName>
</protein>
<reference evidence="2 3" key="1">
    <citation type="submission" date="2016-01" db="EMBL/GenBank/DDBJ databases">
        <title>Genome Sequences of Twelve Sporeforming Bacillus Species Isolated from Foods.</title>
        <authorList>
            <person name="Berendsen E.M."/>
            <person name="Wells-Bennik M.H."/>
            <person name="Krawcyk A.O."/>
            <person name="De Jong A."/>
            <person name="Holsappel S."/>
            <person name="Eijlander R.T."/>
            <person name="Kuipers O.P."/>
        </authorList>
    </citation>
    <scope>NUCLEOTIDE SEQUENCE [LARGE SCALE GENOMIC DNA]</scope>
    <source>
        <strain evidence="2 3">B4099</strain>
    </source>
</reference>
<evidence type="ECO:0000313" key="3">
    <source>
        <dbReference type="Proteomes" id="UP000075304"/>
    </source>
</evidence>
<evidence type="ECO:0000256" key="1">
    <source>
        <dbReference type="SAM" id="Coils"/>
    </source>
</evidence>